<dbReference type="InterPro" id="IPR015914">
    <property type="entry name" value="PAPs_N"/>
</dbReference>
<dbReference type="Gene3D" id="2.60.40.680">
    <property type="match status" value="1"/>
</dbReference>
<dbReference type="InterPro" id="IPR029052">
    <property type="entry name" value="Metallo-depent_PP-like"/>
</dbReference>
<reference evidence="4" key="2">
    <citation type="submission" date="2020-09" db="EMBL/GenBank/DDBJ databases">
        <authorList>
            <person name="Sun Q."/>
            <person name="Zhou Y."/>
        </authorList>
    </citation>
    <scope>NUCLEOTIDE SEQUENCE</scope>
    <source>
        <strain evidence="4">CGMCC 1.16134</strain>
    </source>
</reference>
<gene>
    <name evidence="4" type="ORF">GCM10010912_27790</name>
</gene>
<proteinExistence type="predicted"/>
<dbReference type="EMBL" id="BMKR01000010">
    <property type="protein sequence ID" value="GGF81130.1"/>
    <property type="molecule type" value="Genomic_DNA"/>
</dbReference>
<feature type="compositionally biased region" description="Pro residues" evidence="2">
    <location>
        <begin position="991"/>
        <end position="1027"/>
    </location>
</feature>
<dbReference type="Proteomes" id="UP000637643">
    <property type="component" value="Unassembled WGS sequence"/>
</dbReference>
<feature type="domain" description="SLH" evidence="3">
    <location>
        <begin position="1153"/>
        <end position="1216"/>
    </location>
</feature>
<dbReference type="SUPFAM" id="SSF49384">
    <property type="entry name" value="Carbohydrate-binding domain"/>
    <property type="match status" value="1"/>
</dbReference>
<feature type="region of interest" description="Disordered" evidence="2">
    <location>
        <begin position="982"/>
        <end position="1067"/>
    </location>
</feature>
<feature type="domain" description="SLH" evidence="3">
    <location>
        <begin position="1217"/>
        <end position="1278"/>
    </location>
</feature>
<protein>
    <recommendedName>
        <fullName evidence="3">SLH domain-containing protein</fullName>
    </recommendedName>
</protein>
<dbReference type="PANTHER" id="PTHR45867:SF3">
    <property type="entry name" value="ACID PHOSPHATASE TYPE 7"/>
    <property type="match status" value="1"/>
</dbReference>
<dbReference type="InterPro" id="IPR002102">
    <property type="entry name" value="Cohesin_dom"/>
</dbReference>
<reference evidence="4" key="1">
    <citation type="journal article" date="2014" name="Int. J. Syst. Evol. Microbiol.">
        <title>Complete genome sequence of Corynebacterium casei LMG S-19264T (=DSM 44701T), isolated from a smear-ripened cheese.</title>
        <authorList>
            <consortium name="US DOE Joint Genome Institute (JGI-PGF)"/>
            <person name="Walter F."/>
            <person name="Albersmeier A."/>
            <person name="Kalinowski J."/>
            <person name="Ruckert C."/>
        </authorList>
    </citation>
    <scope>NUCLEOTIDE SEQUENCE</scope>
    <source>
        <strain evidence="4">CGMCC 1.16134</strain>
    </source>
</reference>
<evidence type="ECO:0000259" key="3">
    <source>
        <dbReference type="PROSITE" id="PS51272"/>
    </source>
</evidence>
<keyword evidence="1" id="KW-0732">Signal</keyword>
<evidence type="ECO:0000313" key="4">
    <source>
        <dbReference type="EMBL" id="GGF81130.1"/>
    </source>
</evidence>
<dbReference type="InterPro" id="IPR008963">
    <property type="entry name" value="Purple_acid_Pase-like_N"/>
</dbReference>
<evidence type="ECO:0000313" key="5">
    <source>
        <dbReference type="Proteomes" id="UP000637643"/>
    </source>
</evidence>
<dbReference type="Gene3D" id="2.60.40.380">
    <property type="entry name" value="Purple acid phosphatase-like, N-terminal"/>
    <property type="match status" value="1"/>
</dbReference>
<evidence type="ECO:0000256" key="2">
    <source>
        <dbReference type="SAM" id="MobiDB-lite"/>
    </source>
</evidence>
<dbReference type="GO" id="GO:0000272">
    <property type="term" value="P:polysaccharide catabolic process"/>
    <property type="evidence" value="ECO:0007669"/>
    <property type="project" value="InterPro"/>
</dbReference>
<dbReference type="Pfam" id="PF00963">
    <property type="entry name" value="Cohesin"/>
    <property type="match status" value="1"/>
</dbReference>
<dbReference type="Gene3D" id="2.60.120.430">
    <property type="entry name" value="Galactose-binding lectin"/>
    <property type="match status" value="1"/>
</dbReference>
<sequence length="1285" mass="139897">MLNRKLPHRFKALLNRATLFLLFISILASTLQPAGLILADTPHPDTLVIEDFEHNLSDNVLVQKRNFSGAMSLESDPRHVRSGLNSVRMDYDYIGIKENPSYIYVGPAAPLTLTGIPQKIGMWVYGNNDGHLIFSKFRDGNGKSFEVEYLDPDVGVNWTGWKYIEGEIPQDKVGPIKLEIYMRIEQSVMDKKNKGTVWVDDIRLVYEQDPSEDMGVPSLEMMSPGNEAQIDTQSPHIQLLAADTQSGIDPGSVQLSLNGHPVEPKYEAATGLISYQPSAALAGGYHTVQAAVYDMSGNPAGRSSTFFIREGIRYQLEGPSEVISNTTFQLKLQVKAAADLKDAYAQLNYDPQTLEITSADPAVDPSLVAQNEIDPVQGQYQIKLAGLGNDSLPDDGTLVQLNMTVKPSAKMERGELFKSITMSDGSFRMSAGEAVYALAPPHPYKIGFPYVLSIKGSSLHTPSTLRVTDAAGTPVEGVSVTLPNPLQPQYYAKVKTAQTPVYTNADSSSVLLSSAVQGEQFLSNGVISGEYTAVYLPDGKTVGWIASAELETGLLTEGWGLTDANGEIRTPLTTLALTSLDLQAVNGDKVSKVFTLNVVPQLGADKPEYVRTFVTEDMKSTLSIVWRTAPRVEQGVIQYVQASDFAGFDQPNIQEQAAEPELLMAPDRVGETLFHKGKLLNLLPGTEYRYRVGSPDHWSETFTFRTEATAPDAFSFLFVTDSHTNNEEAFHIHQNLMSNAFAKYPDARFVMHGGDIVDDGGKMMEWEQDMKAAQLYSGNVPSAYTIGNHDVKNGGKQVFTTALGLPGNGMKDQEYLTYSYDYEDTHFVVLNSEADEVDMQKQAVWLRDNLEASTKKWKVAMFHRPAYHTEDGRGPELVSHYLAPVLEELGVDLVLVGHDHALAWTYPMKKGQPLKDGSPGTVYLAGGSSGWKFYDAVKHDYLNYLYDDNFPVYSAININKDRILIEAIKSDGQMLQALTITKPKALEPDPEPTPGTSPSPTPGTSPSPAPSVSPSPVASPSPSPMPSSNPGVGTGYNPSPSASSGPTATPSAAPTNPPAPVDKPQPALFIGGVKTEALKDAFKIRLAEDNQPPASAAFTDIADLWSSRTISIFLQLQVINGYGDGTFRPNHKITRGEFAQVVTKVFGLTATDSPVDLLKDTEAHWAKEAIAILSSNGIISGYPDGTFKPDREISRAEIVLILSRIVNFDNAPALESKVVFSDTVNSRNKELIAKAAQMGLIQGQGNGKFAPEQAATRAEALTILMNALCLDPELKTLLSQFPNQQ</sequence>
<dbReference type="Pfam" id="PF16656">
    <property type="entry name" value="Pur_ac_phosph_N"/>
    <property type="match status" value="1"/>
</dbReference>
<dbReference type="InterPro" id="IPR008965">
    <property type="entry name" value="CBM2/CBM3_carb-bd_dom_sf"/>
</dbReference>
<dbReference type="GO" id="GO:0030246">
    <property type="term" value="F:carbohydrate binding"/>
    <property type="evidence" value="ECO:0007669"/>
    <property type="project" value="InterPro"/>
</dbReference>
<dbReference type="PANTHER" id="PTHR45867">
    <property type="entry name" value="PURPLE ACID PHOSPHATASE"/>
    <property type="match status" value="1"/>
</dbReference>
<comment type="caution">
    <text evidence="4">The sequence shown here is derived from an EMBL/GenBank/DDBJ whole genome shotgun (WGS) entry which is preliminary data.</text>
</comment>
<dbReference type="InterPro" id="IPR004843">
    <property type="entry name" value="Calcineurin-like_PHP"/>
</dbReference>
<organism evidence="4 5">
    <name type="scientific">Paenibacillus albidus</name>
    <dbReference type="NCBI Taxonomy" id="2041023"/>
    <lineage>
        <taxon>Bacteria</taxon>
        <taxon>Bacillati</taxon>
        <taxon>Bacillota</taxon>
        <taxon>Bacilli</taxon>
        <taxon>Bacillales</taxon>
        <taxon>Paenibacillaceae</taxon>
        <taxon>Paenibacillus</taxon>
    </lineage>
</organism>
<dbReference type="InterPro" id="IPR001119">
    <property type="entry name" value="SLH_dom"/>
</dbReference>
<feature type="domain" description="SLH" evidence="3">
    <location>
        <begin position="1093"/>
        <end position="1152"/>
    </location>
</feature>
<feature type="compositionally biased region" description="Low complexity" evidence="2">
    <location>
        <begin position="1038"/>
        <end position="1054"/>
    </location>
</feature>
<dbReference type="SUPFAM" id="SSF56300">
    <property type="entry name" value="Metallo-dependent phosphatases"/>
    <property type="match status" value="1"/>
</dbReference>
<dbReference type="Pfam" id="PF00395">
    <property type="entry name" value="SLH"/>
    <property type="match status" value="3"/>
</dbReference>
<accession>A0A917FIK7</accession>
<evidence type="ECO:0000256" key="1">
    <source>
        <dbReference type="ARBA" id="ARBA00022729"/>
    </source>
</evidence>
<dbReference type="Gene3D" id="3.60.21.10">
    <property type="match status" value="1"/>
</dbReference>
<dbReference type="Pfam" id="PF00149">
    <property type="entry name" value="Metallophos"/>
    <property type="match status" value="1"/>
</dbReference>
<dbReference type="PROSITE" id="PS51272">
    <property type="entry name" value="SLH"/>
    <property type="match status" value="3"/>
</dbReference>
<keyword evidence="5" id="KW-1185">Reference proteome</keyword>
<dbReference type="SUPFAM" id="SSF49363">
    <property type="entry name" value="Purple acid phosphatase, N-terminal domain"/>
    <property type="match status" value="1"/>
</dbReference>
<dbReference type="GO" id="GO:0003993">
    <property type="term" value="F:acid phosphatase activity"/>
    <property type="evidence" value="ECO:0007669"/>
    <property type="project" value="InterPro"/>
</dbReference>
<dbReference type="GO" id="GO:0046872">
    <property type="term" value="F:metal ion binding"/>
    <property type="evidence" value="ECO:0007669"/>
    <property type="project" value="InterPro"/>
</dbReference>
<name>A0A917FIK7_9BACL</name>